<feature type="modified residue" description="N6-(pyridoxal phosphate)lysine" evidence="5">
    <location>
        <position position="262"/>
    </location>
</feature>
<dbReference type="InterPro" id="IPR049704">
    <property type="entry name" value="Aminotrans_3_PPA_site"/>
</dbReference>
<comment type="subcellular location">
    <subcellularLocation>
        <location evidence="5">Cytoplasm</location>
    </subcellularLocation>
</comment>
<dbReference type="InterPro" id="IPR015422">
    <property type="entry name" value="PyrdxlP-dep_Trfase_small"/>
</dbReference>
<keyword evidence="5" id="KW-0055">Arginine biosynthesis</keyword>
<feature type="binding site" evidence="5">
    <location>
        <position position="151"/>
    </location>
    <ligand>
        <name>N(2)-acetyl-L-ornithine</name>
        <dbReference type="ChEBI" id="CHEBI:57805"/>
    </ligand>
</feature>
<evidence type="ECO:0000256" key="3">
    <source>
        <dbReference type="ARBA" id="ARBA00022679"/>
    </source>
</evidence>
<accession>A0ABT0K5I1</accession>
<dbReference type="RefSeq" id="WP_248827106.1">
    <property type="nucleotide sequence ID" value="NZ_JALKFT010000063.1"/>
</dbReference>
<comment type="cofactor">
    <cofactor evidence="5">
        <name>pyridoxal 5'-phosphate</name>
        <dbReference type="ChEBI" id="CHEBI:597326"/>
    </cofactor>
    <text evidence="5">Binds 1 pyridoxal phosphate per subunit.</text>
</comment>
<evidence type="ECO:0000313" key="6">
    <source>
        <dbReference type="EMBL" id="MCK9879056.1"/>
    </source>
</evidence>
<proteinExistence type="inferred from homology"/>
<dbReference type="InterPro" id="IPR004636">
    <property type="entry name" value="AcOrn/SuccOrn_fam"/>
</dbReference>
<evidence type="ECO:0000256" key="1">
    <source>
        <dbReference type="ARBA" id="ARBA00022576"/>
    </source>
</evidence>
<comment type="subunit">
    <text evidence="5">Homodimer.</text>
</comment>
<comment type="caution">
    <text evidence="6">The sequence shown here is derived from an EMBL/GenBank/DDBJ whole genome shotgun (WGS) entry which is preliminary data.</text>
</comment>
<keyword evidence="7" id="KW-1185">Reference proteome</keyword>
<dbReference type="Pfam" id="PF00202">
    <property type="entry name" value="Aminotran_3"/>
    <property type="match status" value="1"/>
</dbReference>
<sequence>MNTDLLARRDAVIMATYGRPALSLVRGQGTRVWDDTGREYVDLLGGIAVSVLGHAHPAIRAAVLAQFDTLGHVSNLYANEPQVRLAERLVELLTERTPGSSDNGAAAGAGIGGAKVFFANSGAEANEAAIKIARRTGRPEIIAAENSFHGRTLGALSITGQPAKRAPFEPLLPGVRFVPYGDAAALRAAVGEQTAAVFLEPTLGEAGVVPPPPGYLAAARAVCDDAGALLVLDEVQSGVGRTGAWFAHQSAGVRPDVVTLAKGLGGGLPIGACVGLGAAADLLRPGDHGSTFGGGPIACAAALAVLDTIVADGLLEHARTVGDRLAAGILAAAIPGVLGVRGPGLWRAIELDGPYAPAVEIAARQAGYLVNAAVPTAIRLAPPLVLTNAEVDAFLAVLPGVVAQAREAAELPGEGSKVSA</sequence>
<feature type="binding site" evidence="5">
    <location>
        <begin position="233"/>
        <end position="236"/>
    </location>
    <ligand>
        <name>pyridoxal 5'-phosphate</name>
        <dbReference type="ChEBI" id="CHEBI:597326"/>
    </ligand>
</feature>
<feature type="binding site" evidence="5">
    <location>
        <position position="148"/>
    </location>
    <ligand>
        <name>pyridoxal 5'-phosphate</name>
        <dbReference type="ChEBI" id="CHEBI:597326"/>
    </ligand>
</feature>
<comment type="miscellaneous">
    <text evidence="5">May also have succinyldiaminopimelate aminotransferase activity, thus carrying out the corresponding step in lysine biosynthesis.</text>
</comment>
<keyword evidence="5" id="KW-0963">Cytoplasm</keyword>
<comment type="pathway">
    <text evidence="5">Amino-acid biosynthesis; L-arginine biosynthesis; N(2)-acetyl-L-ornithine from L-glutamate: step 4/4.</text>
</comment>
<reference evidence="6 7" key="1">
    <citation type="submission" date="2022-04" db="EMBL/GenBank/DDBJ databases">
        <title>Genome diversity in the genus Frankia.</title>
        <authorList>
            <person name="Carlos-Shanley C."/>
            <person name="Hahn D."/>
        </authorList>
    </citation>
    <scope>NUCLEOTIDE SEQUENCE [LARGE SCALE GENOMIC DNA]</scope>
    <source>
        <strain evidence="6 7">Ag45/Mut15</strain>
    </source>
</reference>
<dbReference type="InterPro" id="IPR050103">
    <property type="entry name" value="Class-III_PLP-dep_AT"/>
</dbReference>
<evidence type="ECO:0000256" key="5">
    <source>
        <dbReference type="HAMAP-Rule" id="MF_01107"/>
    </source>
</evidence>
<evidence type="ECO:0000256" key="4">
    <source>
        <dbReference type="ARBA" id="ARBA00022898"/>
    </source>
</evidence>
<keyword evidence="3 5" id="KW-0808">Transferase</keyword>
<dbReference type="PANTHER" id="PTHR11986:SF79">
    <property type="entry name" value="ACETYLORNITHINE AMINOTRANSFERASE, MITOCHONDRIAL"/>
    <property type="match status" value="1"/>
</dbReference>
<evidence type="ECO:0000256" key="2">
    <source>
        <dbReference type="ARBA" id="ARBA00022605"/>
    </source>
</evidence>
<dbReference type="EMBL" id="JALKFT010000063">
    <property type="protein sequence ID" value="MCK9879056.1"/>
    <property type="molecule type" value="Genomic_DNA"/>
</dbReference>
<evidence type="ECO:0000313" key="7">
    <source>
        <dbReference type="Proteomes" id="UP001201873"/>
    </source>
</evidence>
<dbReference type="Gene3D" id="3.90.1150.10">
    <property type="entry name" value="Aspartate Aminotransferase, domain 1"/>
    <property type="match status" value="1"/>
</dbReference>
<dbReference type="NCBIfam" id="TIGR00707">
    <property type="entry name" value="argD"/>
    <property type="match status" value="1"/>
</dbReference>
<dbReference type="Proteomes" id="UP001201873">
    <property type="component" value="Unassembled WGS sequence"/>
</dbReference>
<keyword evidence="1 5" id="KW-0032">Aminotransferase</keyword>
<dbReference type="EC" id="2.6.1.11" evidence="5"/>
<dbReference type="InterPro" id="IPR015421">
    <property type="entry name" value="PyrdxlP-dep_Trfase_major"/>
</dbReference>
<dbReference type="SUPFAM" id="SSF53383">
    <property type="entry name" value="PLP-dependent transferases"/>
    <property type="match status" value="1"/>
</dbReference>
<feature type="binding site" evidence="5">
    <location>
        <position position="291"/>
    </location>
    <ligand>
        <name>pyridoxal 5'-phosphate</name>
        <dbReference type="ChEBI" id="CHEBI:597326"/>
    </ligand>
</feature>
<dbReference type="PANTHER" id="PTHR11986">
    <property type="entry name" value="AMINOTRANSFERASE CLASS III"/>
    <property type="match status" value="1"/>
</dbReference>
<dbReference type="PIRSF" id="PIRSF000521">
    <property type="entry name" value="Transaminase_4ab_Lys_Orn"/>
    <property type="match status" value="1"/>
</dbReference>
<comment type="catalytic activity">
    <reaction evidence="5">
        <text>N(2)-acetyl-L-ornithine + 2-oxoglutarate = N-acetyl-L-glutamate 5-semialdehyde + L-glutamate</text>
        <dbReference type="Rhea" id="RHEA:18049"/>
        <dbReference type="ChEBI" id="CHEBI:16810"/>
        <dbReference type="ChEBI" id="CHEBI:29123"/>
        <dbReference type="ChEBI" id="CHEBI:29985"/>
        <dbReference type="ChEBI" id="CHEBI:57805"/>
        <dbReference type="EC" id="2.6.1.11"/>
    </reaction>
</comment>
<gene>
    <name evidence="5" type="primary">argD</name>
    <name evidence="6" type="ORF">MXD59_25410</name>
</gene>
<feature type="binding site" evidence="5">
    <location>
        <begin position="122"/>
        <end position="123"/>
    </location>
    <ligand>
        <name>pyridoxal 5'-phosphate</name>
        <dbReference type="ChEBI" id="CHEBI:597326"/>
    </ligand>
</feature>
<dbReference type="PROSITE" id="PS00600">
    <property type="entry name" value="AA_TRANSFER_CLASS_3"/>
    <property type="match status" value="1"/>
</dbReference>
<keyword evidence="2 5" id="KW-0028">Amino-acid biosynthesis</keyword>
<keyword evidence="4 5" id="KW-0663">Pyridoxal phosphate</keyword>
<comment type="similarity">
    <text evidence="5">Belongs to the class-III pyridoxal-phosphate-dependent aminotransferase family. ArgD subfamily.</text>
</comment>
<dbReference type="CDD" id="cd00610">
    <property type="entry name" value="OAT_like"/>
    <property type="match status" value="1"/>
</dbReference>
<dbReference type="NCBIfam" id="NF002874">
    <property type="entry name" value="PRK03244.1"/>
    <property type="match status" value="1"/>
</dbReference>
<feature type="binding site" evidence="5">
    <location>
        <position position="290"/>
    </location>
    <ligand>
        <name>N(2)-acetyl-L-ornithine</name>
        <dbReference type="ChEBI" id="CHEBI:57805"/>
    </ligand>
</feature>
<dbReference type="HAMAP" id="MF_01107">
    <property type="entry name" value="ArgD_aminotrans_3"/>
    <property type="match status" value="1"/>
</dbReference>
<dbReference type="InterPro" id="IPR005814">
    <property type="entry name" value="Aminotrans_3"/>
</dbReference>
<dbReference type="GO" id="GO:0003992">
    <property type="term" value="F:N2-acetyl-L-ornithine:2-oxoglutarate 5-aminotransferase activity"/>
    <property type="evidence" value="ECO:0007669"/>
    <property type="project" value="UniProtKB-EC"/>
</dbReference>
<name>A0ABT0K5I1_9ACTN</name>
<dbReference type="Gene3D" id="3.40.640.10">
    <property type="entry name" value="Type I PLP-dependent aspartate aminotransferase-like (Major domain)"/>
    <property type="match status" value="1"/>
</dbReference>
<protein>
    <recommendedName>
        <fullName evidence="5">Acetylornithine aminotransferase</fullName>
        <shortName evidence="5">ACOAT</shortName>
        <ecNumber evidence="5">2.6.1.11</ecNumber>
    </recommendedName>
</protein>
<organism evidence="6 7">
    <name type="scientific">Frankia umida</name>
    <dbReference type="NCBI Taxonomy" id="573489"/>
    <lineage>
        <taxon>Bacteria</taxon>
        <taxon>Bacillati</taxon>
        <taxon>Actinomycetota</taxon>
        <taxon>Actinomycetes</taxon>
        <taxon>Frankiales</taxon>
        <taxon>Frankiaceae</taxon>
        <taxon>Frankia</taxon>
    </lineage>
</organism>
<dbReference type="InterPro" id="IPR015424">
    <property type="entry name" value="PyrdxlP-dep_Trfase"/>
</dbReference>